<keyword evidence="3 5" id="KW-0472">Membrane</keyword>
<dbReference type="PANTHER" id="PTHR23521">
    <property type="entry name" value="TRANSPORTER MFS SUPERFAMILY"/>
    <property type="match status" value="1"/>
</dbReference>
<feature type="domain" description="Major facilitator superfamily (MFS) profile" evidence="6">
    <location>
        <begin position="2"/>
        <end position="377"/>
    </location>
</feature>
<feature type="transmembrane region" description="Helical" evidence="5">
    <location>
        <begin position="265"/>
        <end position="282"/>
    </location>
</feature>
<evidence type="ECO:0000256" key="3">
    <source>
        <dbReference type="ARBA" id="ARBA00023136"/>
    </source>
</evidence>
<feature type="transmembrane region" description="Helical" evidence="5">
    <location>
        <begin position="73"/>
        <end position="92"/>
    </location>
</feature>
<keyword evidence="8" id="KW-1185">Reference proteome</keyword>
<feature type="transmembrane region" description="Helical" evidence="5">
    <location>
        <begin position="131"/>
        <end position="149"/>
    </location>
</feature>
<dbReference type="RefSeq" id="WP_369287954.1">
    <property type="nucleotide sequence ID" value="NZ_JBFTEG010000009.1"/>
</dbReference>
<evidence type="ECO:0000313" key="8">
    <source>
        <dbReference type="Proteomes" id="UP001560296"/>
    </source>
</evidence>
<feature type="transmembrane region" description="Helical" evidence="5">
    <location>
        <begin position="42"/>
        <end position="61"/>
    </location>
</feature>
<dbReference type="CDD" id="cd17477">
    <property type="entry name" value="MFS_YcaD_like"/>
    <property type="match status" value="1"/>
</dbReference>
<dbReference type="InterPro" id="IPR020846">
    <property type="entry name" value="MFS_dom"/>
</dbReference>
<dbReference type="PANTHER" id="PTHR23521:SF3">
    <property type="entry name" value="MFS TRANSPORTER"/>
    <property type="match status" value="1"/>
</dbReference>
<evidence type="ECO:0000256" key="1">
    <source>
        <dbReference type="ARBA" id="ARBA00022692"/>
    </source>
</evidence>
<protein>
    <submittedName>
        <fullName evidence="7">MFS transporter</fullName>
    </submittedName>
</protein>
<feature type="transmembrane region" description="Helical" evidence="5">
    <location>
        <begin position="202"/>
        <end position="223"/>
    </location>
</feature>
<dbReference type="Pfam" id="PF07690">
    <property type="entry name" value="MFS_1"/>
    <property type="match status" value="1"/>
</dbReference>
<dbReference type="SUPFAM" id="SSF103473">
    <property type="entry name" value="MFS general substrate transporter"/>
    <property type="match status" value="1"/>
</dbReference>
<dbReference type="InterPro" id="IPR036259">
    <property type="entry name" value="MFS_trans_sf"/>
</dbReference>
<feature type="transmembrane region" description="Helical" evidence="5">
    <location>
        <begin position="288"/>
        <end position="309"/>
    </location>
</feature>
<feature type="transmembrane region" description="Helical" evidence="5">
    <location>
        <begin position="235"/>
        <end position="253"/>
    </location>
</feature>
<evidence type="ECO:0000256" key="4">
    <source>
        <dbReference type="SAM" id="MobiDB-lite"/>
    </source>
</evidence>
<reference evidence="7 8" key="1">
    <citation type="submission" date="2024-07" db="EMBL/GenBank/DDBJ databases">
        <authorList>
            <person name="Li M."/>
        </authorList>
    </citation>
    <scope>NUCLEOTIDE SEQUENCE [LARGE SCALE GENOMIC DNA]</scope>
    <source>
        <strain evidence="7 8">25A3E</strain>
    </source>
</reference>
<gene>
    <name evidence="7" type="ORF">AB5S05_12995</name>
</gene>
<organism evidence="7 8">
    <name type="scientific">Pseudomonas zhanjiangensis</name>
    <dbReference type="NCBI Taxonomy" id="3239015"/>
    <lineage>
        <taxon>Bacteria</taxon>
        <taxon>Pseudomonadati</taxon>
        <taxon>Pseudomonadota</taxon>
        <taxon>Gammaproteobacteria</taxon>
        <taxon>Pseudomonadales</taxon>
        <taxon>Pseudomonadaceae</taxon>
        <taxon>Pseudomonas</taxon>
    </lineage>
</organism>
<evidence type="ECO:0000256" key="2">
    <source>
        <dbReference type="ARBA" id="ARBA00022989"/>
    </source>
</evidence>
<dbReference type="EMBL" id="JBFTEG010000009">
    <property type="protein sequence ID" value="MEX6502986.1"/>
    <property type="molecule type" value="Genomic_DNA"/>
</dbReference>
<feature type="transmembrane region" description="Helical" evidence="5">
    <location>
        <begin position="98"/>
        <end position="119"/>
    </location>
</feature>
<feature type="transmembrane region" description="Helical" evidence="5">
    <location>
        <begin position="354"/>
        <end position="371"/>
    </location>
</feature>
<evidence type="ECO:0000313" key="7">
    <source>
        <dbReference type="EMBL" id="MEX6502986.1"/>
    </source>
</evidence>
<dbReference type="InterPro" id="IPR011701">
    <property type="entry name" value="MFS"/>
</dbReference>
<dbReference type="PROSITE" id="PS50850">
    <property type="entry name" value="MFS"/>
    <property type="match status" value="1"/>
</dbReference>
<keyword evidence="1 5" id="KW-0812">Transmembrane</keyword>
<dbReference type="Proteomes" id="UP001560296">
    <property type="component" value="Unassembled WGS sequence"/>
</dbReference>
<dbReference type="Gene3D" id="1.20.1250.20">
    <property type="entry name" value="MFS general substrate transporter like domains"/>
    <property type="match status" value="2"/>
</dbReference>
<sequence length="431" mass="44644">MSTRAGAAGALLLSMGLLMMGNGLQGSLIALRASLEGFSTQVAGLLMSVYFMGFLAGSTLTPRMVARVGHVRVFAALASLASSAVVLHPLFIDPWLWCGLRLVSGFCIAGLFVVAESWLNDVASNATRGCLLSLYMVVTMAAMAGGQMLLKLADPGRFDLFILITVLVSLALLPVLLSVSPAPAFAASEHLNLRALYRRSPLGLLGCVGTGLSTGAVMGMGVIYAEQIGLGLDDIALYMGLVYVGSVALQWPIGRLSDAFDRRRVILLVSGLSAAMALLALASTGLSAQLAVAFLFGGLSFPLYSLCVAHTNDALTPRQMVAASSHLVLAFGVGAALGPSLAAACMGRLGADGFYLYLAAVHLLIGLFTLYRMTRRRPVPLDEQGTCVPLASAASQVVLAMAQEAAGGQPAAQQETPAAAGQAEATRQAQP</sequence>
<name>A0ABV3YUH9_9PSED</name>
<dbReference type="InterPro" id="IPR047200">
    <property type="entry name" value="MFS_YcaD-like"/>
</dbReference>
<proteinExistence type="predicted"/>
<evidence type="ECO:0000259" key="6">
    <source>
        <dbReference type="PROSITE" id="PS50850"/>
    </source>
</evidence>
<feature type="region of interest" description="Disordered" evidence="4">
    <location>
        <begin position="408"/>
        <end position="431"/>
    </location>
</feature>
<feature type="transmembrane region" description="Helical" evidence="5">
    <location>
        <begin position="161"/>
        <end position="182"/>
    </location>
</feature>
<evidence type="ECO:0000256" key="5">
    <source>
        <dbReference type="SAM" id="Phobius"/>
    </source>
</evidence>
<feature type="transmembrane region" description="Helical" evidence="5">
    <location>
        <begin position="321"/>
        <end position="342"/>
    </location>
</feature>
<comment type="caution">
    <text evidence="7">The sequence shown here is derived from an EMBL/GenBank/DDBJ whole genome shotgun (WGS) entry which is preliminary data.</text>
</comment>
<keyword evidence="2 5" id="KW-1133">Transmembrane helix</keyword>
<accession>A0ABV3YUH9</accession>